<dbReference type="InterPro" id="IPR011033">
    <property type="entry name" value="PRC_barrel-like_sf"/>
</dbReference>
<dbReference type="OrthoDB" id="9793882at2"/>
<dbReference type="EMBL" id="FOQL01000003">
    <property type="protein sequence ID" value="SFI65015.1"/>
    <property type="molecule type" value="Genomic_DNA"/>
</dbReference>
<accession>A0A1I3JYI7</accession>
<reference evidence="3" key="1">
    <citation type="submission" date="2016-10" db="EMBL/GenBank/DDBJ databases">
        <authorList>
            <person name="Varghese N."/>
            <person name="Submissions S."/>
        </authorList>
    </citation>
    <scope>NUCLEOTIDE SEQUENCE [LARGE SCALE GENOMIC DNA]</scope>
    <source>
        <strain evidence="3">LMG 24016</strain>
    </source>
</reference>
<dbReference type="Proteomes" id="UP000243606">
    <property type="component" value="Unassembled WGS sequence"/>
</dbReference>
<dbReference type="GO" id="GO:0030077">
    <property type="term" value="C:plasma membrane light-harvesting complex"/>
    <property type="evidence" value="ECO:0007669"/>
    <property type="project" value="InterPro"/>
</dbReference>
<dbReference type="STRING" id="425504.SAMN05216206_2649"/>
<proteinExistence type="predicted"/>
<dbReference type="GO" id="GO:0019684">
    <property type="term" value="P:photosynthesis, light reaction"/>
    <property type="evidence" value="ECO:0007669"/>
    <property type="project" value="InterPro"/>
</dbReference>
<keyword evidence="3" id="KW-1185">Reference proteome</keyword>
<dbReference type="Pfam" id="PF05239">
    <property type="entry name" value="PRC"/>
    <property type="match status" value="1"/>
</dbReference>
<feature type="domain" description="PRC-barrel" evidence="1">
    <location>
        <begin position="12"/>
        <end position="58"/>
    </location>
</feature>
<dbReference type="InterPro" id="IPR027275">
    <property type="entry name" value="PRC-brl_dom"/>
</dbReference>
<evidence type="ECO:0000259" key="1">
    <source>
        <dbReference type="Pfam" id="PF05239"/>
    </source>
</evidence>
<sequence length="247" mass="27653">MLHSQKDIEKCVISAADGDIGQVKDIYFDDHAWATRYLIVDTGRWLAERKVLISPIAINRLEWEANKLHVAITQEQVKHSPIIDTDKPVSRQHEVQYMGYYGYPNYWGGTGMWGNGMLPMGLYPGSAVLPGGNVALEQSNEQSAMADQANHRDDDPHLRSCQAVIGYHIHASDGEVGHVDGFLIDDESWAIRYLVINTSNWWVGHKVLIAPEQVSGVHWPDRTVTVDLSREAVKAAPAYDPAIELDR</sequence>
<name>A0A1I3JYI7_9PSED</name>
<dbReference type="Gene3D" id="3.90.50.10">
    <property type="entry name" value="Photosynthetic Reaction Center, subunit H, domain 2"/>
    <property type="match status" value="2"/>
</dbReference>
<dbReference type="InterPro" id="IPR014747">
    <property type="entry name" value="Bac_photo_RC_H_C"/>
</dbReference>
<dbReference type="AlphaFoldDB" id="A0A1I3JYI7"/>
<protein>
    <submittedName>
        <fullName evidence="2">PRC-barrel domain-containing protein</fullName>
    </submittedName>
</protein>
<evidence type="ECO:0000313" key="2">
    <source>
        <dbReference type="EMBL" id="SFI65015.1"/>
    </source>
</evidence>
<evidence type="ECO:0000313" key="3">
    <source>
        <dbReference type="Proteomes" id="UP000243606"/>
    </source>
</evidence>
<dbReference type="SUPFAM" id="SSF50346">
    <property type="entry name" value="PRC-barrel domain"/>
    <property type="match status" value="2"/>
</dbReference>
<organism evidence="2 3">
    <name type="scientific">Pseudomonas guineae</name>
    <dbReference type="NCBI Taxonomy" id="425504"/>
    <lineage>
        <taxon>Bacteria</taxon>
        <taxon>Pseudomonadati</taxon>
        <taxon>Pseudomonadota</taxon>
        <taxon>Gammaproteobacteria</taxon>
        <taxon>Pseudomonadales</taxon>
        <taxon>Pseudomonadaceae</taxon>
        <taxon>Pseudomonas</taxon>
    </lineage>
</organism>
<dbReference type="RefSeq" id="WP_090242626.1">
    <property type="nucleotide sequence ID" value="NZ_CAXBNE010000115.1"/>
</dbReference>
<gene>
    <name evidence="2" type="ORF">SAMN05216206_2649</name>
</gene>